<reference evidence="1" key="2">
    <citation type="journal article" date="2015" name="Fish Shellfish Immunol.">
        <title>Early steps in the European eel (Anguilla anguilla)-Vibrio vulnificus interaction in the gills: Role of the RtxA13 toxin.</title>
        <authorList>
            <person name="Callol A."/>
            <person name="Pajuelo D."/>
            <person name="Ebbesson L."/>
            <person name="Teles M."/>
            <person name="MacKenzie S."/>
            <person name="Amaro C."/>
        </authorList>
    </citation>
    <scope>NUCLEOTIDE SEQUENCE</scope>
</reference>
<reference evidence="1" key="1">
    <citation type="submission" date="2014-11" db="EMBL/GenBank/DDBJ databases">
        <authorList>
            <person name="Amaro Gonzalez C."/>
        </authorList>
    </citation>
    <scope>NUCLEOTIDE SEQUENCE</scope>
</reference>
<name>A0A0E9S8H5_ANGAN</name>
<evidence type="ECO:0000313" key="1">
    <source>
        <dbReference type="EMBL" id="JAH37522.1"/>
    </source>
</evidence>
<organism evidence="1">
    <name type="scientific">Anguilla anguilla</name>
    <name type="common">European freshwater eel</name>
    <name type="synonym">Muraena anguilla</name>
    <dbReference type="NCBI Taxonomy" id="7936"/>
    <lineage>
        <taxon>Eukaryota</taxon>
        <taxon>Metazoa</taxon>
        <taxon>Chordata</taxon>
        <taxon>Craniata</taxon>
        <taxon>Vertebrata</taxon>
        <taxon>Euteleostomi</taxon>
        <taxon>Actinopterygii</taxon>
        <taxon>Neopterygii</taxon>
        <taxon>Teleostei</taxon>
        <taxon>Anguilliformes</taxon>
        <taxon>Anguillidae</taxon>
        <taxon>Anguilla</taxon>
    </lineage>
</organism>
<proteinExistence type="predicted"/>
<dbReference type="AlphaFoldDB" id="A0A0E9S8H5"/>
<sequence>MKTSSFSAVFLAIVLPRGTPLSRRSCTRVISRSTFCGV</sequence>
<dbReference type="EMBL" id="GBXM01071055">
    <property type="protein sequence ID" value="JAH37522.1"/>
    <property type="molecule type" value="Transcribed_RNA"/>
</dbReference>
<protein>
    <submittedName>
        <fullName evidence="1">Uncharacterized protein</fullName>
    </submittedName>
</protein>
<accession>A0A0E9S8H5</accession>